<evidence type="ECO:0000313" key="1">
    <source>
        <dbReference type="EMBL" id="KAJ7217328.1"/>
    </source>
</evidence>
<reference evidence="1" key="1">
    <citation type="submission" date="2023-03" db="EMBL/GenBank/DDBJ databases">
        <title>Massive genome expansion in bonnet fungi (Mycena s.s.) driven by repeated elements and novel gene families across ecological guilds.</title>
        <authorList>
            <consortium name="Lawrence Berkeley National Laboratory"/>
            <person name="Harder C.B."/>
            <person name="Miyauchi S."/>
            <person name="Viragh M."/>
            <person name="Kuo A."/>
            <person name="Thoen E."/>
            <person name="Andreopoulos B."/>
            <person name="Lu D."/>
            <person name="Skrede I."/>
            <person name="Drula E."/>
            <person name="Henrissat B."/>
            <person name="Morin E."/>
            <person name="Kohler A."/>
            <person name="Barry K."/>
            <person name="LaButti K."/>
            <person name="Morin E."/>
            <person name="Salamov A."/>
            <person name="Lipzen A."/>
            <person name="Mereny Z."/>
            <person name="Hegedus B."/>
            <person name="Baldrian P."/>
            <person name="Stursova M."/>
            <person name="Weitz H."/>
            <person name="Taylor A."/>
            <person name="Grigoriev I.V."/>
            <person name="Nagy L.G."/>
            <person name="Martin F."/>
            <person name="Kauserud H."/>
        </authorList>
    </citation>
    <scope>NUCLEOTIDE SEQUENCE</scope>
    <source>
        <strain evidence="1">9144</strain>
    </source>
</reference>
<dbReference type="Proteomes" id="UP001219525">
    <property type="component" value="Unassembled WGS sequence"/>
</dbReference>
<sequence length="231" mass="25174">MCPRHCPPLPASPPPCLTVTNKAEPVQAVPCTPKHCLHPTHSASAPDLLPTIPRASPCLACNTQDPLYVHASCKTRHPLLAPTSRKSRRPMAVCVRNPQDPPSLTVCNSPGPSPAHASCCPPHVPARIPLCFPLIASRAGANPVFWDSQSPTFEMERWEEEDLLALGFLHLFLSPTLHQSHAFNLTGCRDVGKFGPALPVTRACSLLKHCTIPYRSQRASSTLAIRRPHQR</sequence>
<accession>A0AAD6YFQ9</accession>
<evidence type="ECO:0000313" key="2">
    <source>
        <dbReference type="Proteomes" id="UP001219525"/>
    </source>
</evidence>
<name>A0AAD6YFQ9_9AGAR</name>
<comment type="caution">
    <text evidence="1">The sequence shown here is derived from an EMBL/GenBank/DDBJ whole genome shotgun (WGS) entry which is preliminary data.</text>
</comment>
<dbReference type="EMBL" id="JARJCW010000014">
    <property type="protein sequence ID" value="KAJ7217328.1"/>
    <property type="molecule type" value="Genomic_DNA"/>
</dbReference>
<keyword evidence="2" id="KW-1185">Reference proteome</keyword>
<proteinExistence type="predicted"/>
<organism evidence="1 2">
    <name type="scientific">Mycena pura</name>
    <dbReference type="NCBI Taxonomy" id="153505"/>
    <lineage>
        <taxon>Eukaryota</taxon>
        <taxon>Fungi</taxon>
        <taxon>Dikarya</taxon>
        <taxon>Basidiomycota</taxon>
        <taxon>Agaricomycotina</taxon>
        <taxon>Agaricomycetes</taxon>
        <taxon>Agaricomycetidae</taxon>
        <taxon>Agaricales</taxon>
        <taxon>Marasmiineae</taxon>
        <taxon>Mycenaceae</taxon>
        <taxon>Mycena</taxon>
    </lineage>
</organism>
<gene>
    <name evidence="1" type="ORF">GGX14DRAFT_561847</name>
</gene>
<dbReference type="AlphaFoldDB" id="A0AAD6YFQ9"/>
<protein>
    <submittedName>
        <fullName evidence="1">Uncharacterized protein</fullName>
    </submittedName>
</protein>